<keyword evidence="1" id="KW-0472">Membrane</keyword>
<feature type="transmembrane region" description="Helical" evidence="1">
    <location>
        <begin position="12"/>
        <end position="33"/>
    </location>
</feature>
<dbReference type="RefSeq" id="WP_310327069.1">
    <property type="nucleotide sequence ID" value="NZ_JAVDXV010000002.1"/>
</dbReference>
<dbReference type="EMBL" id="JAVDXV010000002">
    <property type="protein sequence ID" value="MDR7332505.1"/>
    <property type="molecule type" value="Genomic_DNA"/>
</dbReference>
<keyword evidence="1" id="KW-1133">Transmembrane helix</keyword>
<protein>
    <submittedName>
        <fullName evidence="2">MSHA pilin protein MshA</fullName>
    </submittedName>
</protein>
<keyword evidence="1" id="KW-0812">Transmembrane</keyword>
<gene>
    <name evidence="2" type="ORF">J2X21_001631</name>
</gene>
<accession>A0ABU2A5M9</accession>
<dbReference type="PANTHER" id="PTHR30093:SF46">
    <property type="entry name" value="MSHA MINOR PILIN PROTEIN MSHB"/>
    <property type="match status" value="1"/>
</dbReference>
<dbReference type="Pfam" id="PF07963">
    <property type="entry name" value="N_methyl"/>
    <property type="match status" value="1"/>
</dbReference>
<dbReference type="Gene3D" id="3.30.700.10">
    <property type="entry name" value="Glycoprotein, Type 4 Pilin"/>
    <property type="match status" value="1"/>
</dbReference>
<organism evidence="2 3">
    <name type="scientific">Roseateles asaccharophilus</name>
    <dbReference type="NCBI Taxonomy" id="582607"/>
    <lineage>
        <taxon>Bacteria</taxon>
        <taxon>Pseudomonadati</taxon>
        <taxon>Pseudomonadota</taxon>
        <taxon>Betaproteobacteria</taxon>
        <taxon>Burkholderiales</taxon>
        <taxon>Sphaerotilaceae</taxon>
        <taxon>Roseateles</taxon>
    </lineage>
</organism>
<dbReference type="PROSITE" id="PS00409">
    <property type="entry name" value="PROKAR_NTER_METHYL"/>
    <property type="match status" value="1"/>
</dbReference>
<dbReference type="NCBIfam" id="TIGR02532">
    <property type="entry name" value="IV_pilin_GFxxxE"/>
    <property type="match status" value="1"/>
</dbReference>
<dbReference type="Proteomes" id="UP001180825">
    <property type="component" value="Unassembled WGS sequence"/>
</dbReference>
<sequence length="126" mass="12528">MNKSRTHAQAGFTLIELVMVIVILGVLAAVALPKFVNVDDDAKTAAVQGVAGALSSASAINYASRKANSTKGNAVANCTDVATSLQGGLPTGYVITAAAVAADATKTDCVLTANGKTANFTATGIS</sequence>
<reference evidence="2 3" key="1">
    <citation type="submission" date="2023-07" db="EMBL/GenBank/DDBJ databases">
        <title>Sorghum-associated microbial communities from plants grown in Nebraska, USA.</title>
        <authorList>
            <person name="Schachtman D."/>
        </authorList>
    </citation>
    <scope>NUCLEOTIDE SEQUENCE [LARGE SCALE GENOMIC DNA]</scope>
    <source>
        <strain evidence="2 3">BE316</strain>
    </source>
</reference>
<name>A0ABU2A5M9_9BURK</name>
<keyword evidence="3" id="KW-1185">Reference proteome</keyword>
<evidence type="ECO:0000256" key="1">
    <source>
        <dbReference type="SAM" id="Phobius"/>
    </source>
</evidence>
<proteinExistence type="predicted"/>
<dbReference type="SUPFAM" id="SSF54523">
    <property type="entry name" value="Pili subunits"/>
    <property type="match status" value="1"/>
</dbReference>
<dbReference type="InterPro" id="IPR045584">
    <property type="entry name" value="Pilin-like"/>
</dbReference>
<comment type="caution">
    <text evidence="2">The sequence shown here is derived from an EMBL/GenBank/DDBJ whole genome shotgun (WGS) entry which is preliminary data.</text>
</comment>
<dbReference type="PANTHER" id="PTHR30093">
    <property type="entry name" value="GENERAL SECRETION PATHWAY PROTEIN G"/>
    <property type="match status" value="1"/>
</dbReference>
<evidence type="ECO:0000313" key="2">
    <source>
        <dbReference type="EMBL" id="MDR7332505.1"/>
    </source>
</evidence>
<dbReference type="InterPro" id="IPR012902">
    <property type="entry name" value="N_methyl_site"/>
</dbReference>
<evidence type="ECO:0000313" key="3">
    <source>
        <dbReference type="Proteomes" id="UP001180825"/>
    </source>
</evidence>